<protein>
    <recommendedName>
        <fullName evidence="3">VWFA domain-containing protein</fullName>
    </recommendedName>
</protein>
<keyword evidence="2" id="KW-0732">Signal</keyword>
<sequence length="883" mass="93277">MESVGLVKFLLVMSSILVAHVPGAYGQQTGCSLHLSIGLDVMDYLHSDLPARLERLLHTVFSLRNTSCVRLVPSLNIQTVGREGHTLFEVQLRDYQDSALRDLRQAMSFNRTYLNQAFLGSFLASVSSVEAHAKVLLLFTDGLDEEVQKLEEMSSSLRKEGWFDALVTVAVNKATDREQLKQIEFGRGTRYSVQLSLDMPQINSALMQELMAVSERVCCHGCSCTCVGPAGQQGPRGIVGTKGSSGARGQPGEPGSCGANGEQGPVGLLGSRGDQGCSGLIGFKGLNGYSGDQGEPGQHGYDGVNGEKGKPGALGGPGNKGYIGKQGRKGFQGDPGVKGLPGVRGDVGNPGRRNTTSGPQGAKGDEGAQGDPGPDGIKGEPGQKGHMGETGTCHKGIRGPSGEEGIPGQTGPPGEQGVQGEQGIRGPRGIRGATGTPGSYGVQGRPGGAGSVGEVGGAGPTGKKGERGDVGEKGNPGPVGPEGVMGEPGCDHKGSAGTKGRQGQTGPHGEPGVQGEKGNAGSRGSNGGYGFRGREGGPGVTGSPGERGIPGPEGEVGLSGQRGTPNFQPCEVAALVRKHCACCGKEADGSPLCPIYPTELVFVLEMSTTVTPELLARMKAMVTALLQDLRISNNNCPVGARVALLVYAHSSRYHVRFQDYHNRQQLLQAVHNLVHARSSQRGRLAAAMRFVSRNVFKRARTTLLGRKVALFFSSGDSQAVDGIDKAVLQMEALGIIPVVVTFQRLLEVENALQVNGISQYIQLSVNDDYQDMEKLHGPVSKCTICFGRKATEPPAGRLDLDEMNRDLSACQWNLDVLREGLETRNDGSVLPHSVRGLAERNCALENHWRSARPLLHIILQWFPHAPVLTTEGPTYWRLRCTTQ</sequence>
<proteinExistence type="predicted"/>
<dbReference type="PROSITE" id="PS50234">
    <property type="entry name" value="VWFA"/>
    <property type="match status" value="2"/>
</dbReference>
<feature type="chain" id="PRO_5043339126" description="VWFA domain-containing protein" evidence="2">
    <location>
        <begin position="27"/>
        <end position="883"/>
    </location>
</feature>
<feature type="compositionally biased region" description="Basic and acidic residues" evidence="1">
    <location>
        <begin position="463"/>
        <end position="472"/>
    </location>
</feature>
<dbReference type="Proteomes" id="UP001066276">
    <property type="component" value="Chromosome 11"/>
</dbReference>
<name>A0AAV7LMG3_PLEWA</name>
<dbReference type="InterPro" id="IPR002035">
    <property type="entry name" value="VWF_A"/>
</dbReference>
<feature type="region of interest" description="Disordered" evidence="1">
    <location>
        <begin position="235"/>
        <end position="271"/>
    </location>
</feature>
<feature type="domain" description="VWFA" evidence="3">
    <location>
        <begin position="91"/>
        <end position="210"/>
    </location>
</feature>
<dbReference type="Pfam" id="PF00092">
    <property type="entry name" value="VWA"/>
    <property type="match status" value="1"/>
</dbReference>
<feature type="compositionally biased region" description="Gly residues" evidence="1">
    <location>
        <begin position="312"/>
        <end position="321"/>
    </location>
</feature>
<dbReference type="Pfam" id="PF01391">
    <property type="entry name" value="Collagen"/>
    <property type="match status" value="3"/>
</dbReference>
<dbReference type="PANTHER" id="PTHR37456">
    <property type="entry name" value="SI:CH211-266K2.1"/>
    <property type="match status" value="1"/>
</dbReference>
<evidence type="ECO:0000313" key="4">
    <source>
        <dbReference type="EMBL" id="KAJ1090618.1"/>
    </source>
</evidence>
<feature type="compositionally biased region" description="Low complexity" evidence="1">
    <location>
        <begin position="473"/>
        <end position="488"/>
    </location>
</feature>
<dbReference type="SUPFAM" id="SSF53300">
    <property type="entry name" value="vWA-like"/>
    <property type="match status" value="2"/>
</dbReference>
<evidence type="ECO:0000259" key="3">
    <source>
        <dbReference type="PROSITE" id="PS50234"/>
    </source>
</evidence>
<feature type="domain" description="VWFA" evidence="3">
    <location>
        <begin position="599"/>
        <end position="779"/>
    </location>
</feature>
<evidence type="ECO:0000256" key="2">
    <source>
        <dbReference type="SAM" id="SignalP"/>
    </source>
</evidence>
<dbReference type="EMBL" id="JANPWB010000015">
    <property type="protein sequence ID" value="KAJ1090618.1"/>
    <property type="molecule type" value="Genomic_DNA"/>
</dbReference>
<feature type="compositionally biased region" description="Low complexity" evidence="1">
    <location>
        <begin position="403"/>
        <end position="422"/>
    </location>
</feature>
<feature type="compositionally biased region" description="Basic and acidic residues" evidence="1">
    <location>
        <begin position="377"/>
        <end position="387"/>
    </location>
</feature>
<feature type="compositionally biased region" description="Gly residues" evidence="1">
    <location>
        <begin position="444"/>
        <end position="462"/>
    </location>
</feature>
<dbReference type="InterPro" id="IPR050938">
    <property type="entry name" value="Collagen_Structural_Proteins"/>
</dbReference>
<dbReference type="CDD" id="cd01450">
    <property type="entry name" value="vWFA_subfamily_ECM"/>
    <property type="match status" value="1"/>
</dbReference>
<evidence type="ECO:0000256" key="1">
    <source>
        <dbReference type="SAM" id="MobiDB-lite"/>
    </source>
</evidence>
<organism evidence="4 5">
    <name type="scientific">Pleurodeles waltl</name>
    <name type="common">Iberian ribbed newt</name>
    <dbReference type="NCBI Taxonomy" id="8319"/>
    <lineage>
        <taxon>Eukaryota</taxon>
        <taxon>Metazoa</taxon>
        <taxon>Chordata</taxon>
        <taxon>Craniata</taxon>
        <taxon>Vertebrata</taxon>
        <taxon>Euteleostomi</taxon>
        <taxon>Amphibia</taxon>
        <taxon>Batrachia</taxon>
        <taxon>Caudata</taxon>
        <taxon>Salamandroidea</taxon>
        <taxon>Salamandridae</taxon>
        <taxon>Pleurodelinae</taxon>
        <taxon>Pleurodeles</taxon>
    </lineage>
</organism>
<dbReference type="SMART" id="SM00327">
    <property type="entry name" value="VWA"/>
    <property type="match status" value="1"/>
</dbReference>
<reference evidence="4" key="1">
    <citation type="journal article" date="2022" name="bioRxiv">
        <title>Sequencing and chromosome-scale assembly of the giantPleurodeles waltlgenome.</title>
        <authorList>
            <person name="Brown T."/>
            <person name="Elewa A."/>
            <person name="Iarovenko S."/>
            <person name="Subramanian E."/>
            <person name="Araus A.J."/>
            <person name="Petzold A."/>
            <person name="Susuki M."/>
            <person name="Suzuki K.-i.T."/>
            <person name="Hayashi T."/>
            <person name="Toyoda A."/>
            <person name="Oliveira C."/>
            <person name="Osipova E."/>
            <person name="Leigh N.D."/>
            <person name="Simon A."/>
            <person name="Yun M.H."/>
        </authorList>
    </citation>
    <scope>NUCLEOTIDE SEQUENCE</scope>
    <source>
        <strain evidence="4">20211129_DDA</strain>
        <tissue evidence="4">Liver</tissue>
    </source>
</reference>
<dbReference type="Gene3D" id="3.40.50.410">
    <property type="entry name" value="von Willebrand factor, type A domain"/>
    <property type="match status" value="1"/>
</dbReference>
<dbReference type="PANTHER" id="PTHR37456:SF6">
    <property type="entry name" value="COLLAGEN ALPHA-1(XXIII) CHAIN-LIKE ISOFORM X2"/>
    <property type="match status" value="1"/>
</dbReference>
<feature type="signal peptide" evidence="2">
    <location>
        <begin position="1"/>
        <end position="26"/>
    </location>
</feature>
<feature type="compositionally biased region" description="Low complexity" evidence="1">
    <location>
        <begin position="543"/>
        <end position="556"/>
    </location>
</feature>
<dbReference type="AlphaFoldDB" id="A0AAV7LMG3"/>
<gene>
    <name evidence="4" type="ORF">NDU88_003748</name>
</gene>
<dbReference type="InterPro" id="IPR008160">
    <property type="entry name" value="Collagen"/>
</dbReference>
<comment type="caution">
    <text evidence="4">The sequence shown here is derived from an EMBL/GenBank/DDBJ whole genome shotgun (WGS) entry which is preliminary data.</text>
</comment>
<dbReference type="InterPro" id="IPR036465">
    <property type="entry name" value="vWFA_dom_sf"/>
</dbReference>
<feature type="region of interest" description="Disordered" evidence="1">
    <location>
        <begin position="289"/>
        <end position="562"/>
    </location>
</feature>
<accession>A0AAV7LMG3</accession>
<keyword evidence="5" id="KW-1185">Reference proteome</keyword>
<evidence type="ECO:0000313" key="5">
    <source>
        <dbReference type="Proteomes" id="UP001066276"/>
    </source>
</evidence>
<feature type="compositionally biased region" description="Gly residues" evidence="1">
    <location>
        <begin position="524"/>
        <end position="542"/>
    </location>
</feature>